<feature type="domain" description="Vacuolar sorting protein 39/Transforming growth factor beta receptor-associated zinc finger" evidence="5">
    <location>
        <begin position="832"/>
        <end position="868"/>
    </location>
</feature>
<evidence type="ECO:0000256" key="2">
    <source>
        <dbReference type="ARBA" id="ARBA00023136"/>
    </source>
</evidence>
<keyword evidence="7" id="KW-1185">Reference proteome</keyword>
<dbReference type="GO" id="GO:0034058">
    <property type="term" value="P:endosomal vesicle fusion"/>
    <property type="evidence" value="ECO:0007669"/>
    <property type="project" value="TreeGrafter"/>
</dbReference>
<comment type="subcellular location">
    <subcellularLocation>
        <location evidence="1">Endomembrane system</location>
        <topology evidence="1">Peripheral membrane protein</topology>
    </subcellularLocation>
</comment>
<dbReference type="InterPro" id="IPR036322">
    <property type="entry name" value="WD40_repeat_dom_sf"/>
</dbReference>
<dbReference type="SUPFAM" id="SSF50978">
    <property type="entry name" value="WD40 repeat-like"/>
    <property type="match status" value="1"/>
</dbReference>
<evidence type="ECO:0000259" key="4">
    <source>
        <dbReference type="Pfam" id="PF10366"/>
    </source>
</evidence>
<dbReference type="PANTHER" id="PTHR12894:SF49">
    <property type="entry name" value="VAM6_VPS39-LIKE PROTEIN"/>
    <property type="match status" value="1"/>
</dbReference>
<dbReference type="GO" id="GO:0012505">
    <property type="term" value="C:endomembrane system"/>
    <property type="evidence" value="ECO:0007669"/>
    <property type="project" value="UniProtKB-SubCell"/>
</dbReference>
<sequence length="890" mass="104587">MKTYNKIESIGEFIELYYFIMNNDILSLTINQKLNFIPTSLSISKIDNIIIISSKDGSIYLYDFQLNLIKLIPNVIINGIINSIEMINQSIIIIYFNFNQLNIFDISNEKSLESLPFKDITDYNILSNDGKLVISTKNLIILYQFELIKFNGLEMIKQFKFNDKIIQFKYLENYNQILLNYNNSSIIQLFDIDTNQLIKLNSFQSNRLSIFNRNKNNLELLTLKDKLIISKNTNVLIYQLNQYDKFDGKLFKFYQLDIIPQFWTNLLQFFIIIVSNSNIYIKNIDDFINLQTIPISNKILMIDSIDNEFILTIDEDNIISKYSLSNIDDIIEQISQNQSLEKSINFLENLDMNNSEYFLKLRDLKIQFGKQLFYKENYKQSIEIFIKFIASPFQIINLYSDLYIKGETNKEPSDDIDKQSLLFLTQFLIDIRRIFNKLLKSLDNKIPYLNNGVITIDLFTESGKYSIDDVRIKIDTTLFRIYSIINLGLIGSLVRLNNYCDSNTVIQILRNKQLYSELVDFYFQKSNHNKALDLLIDLKDDHNLIKYLQRLNNDNLQLILKYSTNLILKDQNNAIKIFIDSPFADNFKKITVLEFFIELDNDYLQMIYLEYIIKELNDKSLYFNNKLLDIYFKFWNESNRKSEEYYDKITRFLTTGSIDLKSNLSKYFTNPQTSQEFRLKLIILQRLSNHNQVLKILIDNLKDSKNAINYIKLLYEIEDNETASKNLIILIKLLLSHNDKSSILKILTQLSLNHKLSNIRLPITEILNELVTPRSSLISSFKIYELESIIIRIIRSQRKTANLLNLTQIISSLKQIKTEETLLSLKSYKNEIVNNYSKCDVCGLYLSNNSVLSRFPNGEIVHFGCAKTYNDHLKNTLNFPKLKSIKLKDL</sequence>
<dbReference type="InterPro" id="IPR019453">
    <property type="entry name" value="VPS39/TGFA1_Znf"/>
</dbReference>
<evidence type="ECO:0000259" key="5">
    <source>
        <dbReference type="Pfam" id="PF10367"/>
    </source>
</evidence>
<evidence type="ECO:0000256" key="1">
    <source>
        <dbReference type="ARBA" id="ARBA00004184"/>
    </source>
</evidence>
<feature type="domain" description="Vacuolar sorting protein 39/Transforming growth factor beta receptor-associated" evidence="4">
    <location>
        <begin position="474"/>
        <end position="565"/>
    </location>
</feature>
<accession>A0A9P8PD81</accession>
<keyword evidence="2" id="KW-0472">Membrane</keyword>
<dbReference type="InterPro" id="IPR032914">
    <property type="entry name" value="Vam6/VPS39/TRAP1"/>
</dbReference>
<dbReference type="Proteomes" id="UP000769528">
    <property type="component" value="Unassembled WGS sequence"/>
</dbReference>
<gene>
    <name evidence="6" type="ORF">WICMUC_004986</name>
</gene>
<reference evidence="6" key="2">
    <citation type="submission" date="2021-01" db="EMBL/GenBank/DDBJ databases">
        <authorList>
            <person name="Schikora-Tamarit M.A."/>
        </authorList>
    </citation>
    <scope>NUCLEOTIDE SEQUENCE</scope>
    <source>
        <strain evidence="6">CBS6341</strain>
    </source>
</reference>
<organism evidence="6 7">
    <name type="scientific">Wickerhamomyces mucosus</name>
    <dbReference type="NCBI Taxonomy" id="1378264"/>
    <lineage>
        <taxon>Eukaryota</taxon>
        <taxon>Fungi</taxon>
        <taxon>Dikarya</taxon>
        <taxon>Ascomycota</taxon>
        <taxon>Saccharomycotina</taxon>
        <taxon>Saccharomycetes</taxon>
        <taxon>Phaffomycetales</taxon>
        <taxon>Wickerhamomycetaceae</taxon>
        <taxon>Wickerhamomyces</taxon>
    </lineage>
</organism>
<dbReference type="OrthoDB" id="5325112at2759"/>
<name>A0A9P8PD81_9ASCO</name>
<evidence type="ECO:0000256" key="3">
    <source>
        <dbReference type="ARBA" id="ARBA00038201"/>
    </source>
</evidence>
<dbReference type="GO" id="GO:0000329">
    <property type="term" value="C:fungal-type vacuole membrane"/>
    <property type="evidence" value="ECO:0007669"/>
    <property type="project" value="TreeGrafter"/>
</dbReference>
<dbReference type="EMBL" id="JAEUBF010001336">
    <property type="protein sequence ID" value="KAH3669147.1"/>
    <property type="molecule type" value="Genomic_DNA"/>
</dbReference>
<evidence type="ECO:0000313" key="6">
    <source>
        <dbReference type="EMBL" id="KAH3669147.1"/>
    </source>
</evidence>
<protein>
    <recommendedName>
        <fullName evidence="8">CNH domain-containing protein</fullName>
    </recommendedName>
</protein>
<comment type="similarity">
    <text evidence="3">Belongs to the VAM6/VPS39 family.</text>
</comment>
<dbReference type="GO" id="GO:0006914">
    <property type="term" value="P:autophagy"/>
    <property type="evidence" value="ECO:0007669"/>
    <property type="project" value="TreeGrafter"/>
</dbReference>
<dbReference type="InterPro" id="IPR019452">
    <property type="entry name" value="VPS39/TGF_beta_rcpt-assoc_1"/>
</dbReference>
<comment type="caution">
    <text evidence="6">The sequence shown here is derived from an EMBL/GenBank/DDBJ whole genome shotgun (WGS) entry which is preliminary data.</text>
</comment>
<dbReference type="Pfam" id="PF10367">
    <property type="entry name" value="zf-Vps39_C"/>
    <property type="match status" value="1"/>
</dbReference>
<dbReference type="AlphaFoldDB" id="A0A9P8PD81"/>
<dbReference type="PANTHER" id="PTHR12894">
    <property type="entry name" value="CNH DOMAIN CONTAINING"/>
    <property type="match status" value="1"/>
</dbReference>
<dbReference type="Pfam" id="PF10366">
    <property type="entry name" value="Vps39_1"/>
    <property type="match status" value="1"/>
</dbReference>
<evidence type="ECO:0000313" key="7">
    <source>
        <dbReference type="Proteomes" id="UP000769528"/>
    </source>
</evidence>
<reference evidence="6" key="1">
    <citation type="journal article" date="2021" name="Open Biol.">
        <title>Shared evolutionary footprints suggest mitochondrial oxidative damage underlies multiple complex I losses in fungi.</title>
        <authorList>
            <person name="Schikora-Tamarit M.A."/>
            <person name="Marcet-Houben M."/>
            <person name="Nosek J."/>
            <person name="Gabaldon T."/>
        </authorList>
    </citation>
    <scope>NUCLEOTIDE SEQUENCE</scope>
    <source>
        <strain evidence="6">CBS6341</strain>
    </source>
</reference>
<proteinExistence type="inferred from homology"/>
<evidence type="ECO:0008006" key="8">
    <source>
        <dbReference type="Google" id="ProtNLM"/>
    </source>
</evidence>